<reference evidence="2 3" key="1">
    <citation type="submission" date="2020-02" db="EMBL/GenBank/DDBJ databases">
        <title>Aliifodinibius halophilus 2W32, complete genome.</title>
        <authorList>
            <person name="Li Y."/>
            <person name="Wu S."/>
        </authorList>
    </citation>
    <scope>NUCLEOTIDE SEQUENCE [LARGE SCALE GENOMIC DNA]</scope>
    <source>
        <strain evidence="2 3">2W32</strain>
    </source>
</reference>
<dbReference type="EMBL" id="JAALLS010000009">
    <property type="protein sequence ID" value="NGP88406.1"/>
    <property type="molecule type" value="Genomic_DNA"/>
</dbReference>
<feature type="transmembrane region" description="Helical" evidence="1">
    <location>
        <begin position="168"/>
        <end position="190"/>
    </location>
</feature>
<feature type="transmembrane region" description="Helical" evidence="1">
    <location>
        <begin position="96"/>
        <end position="113"/>
    </location>
</feature>
<keyword evidence="3" id="KW-1185">Reference proteome</keyword>
<protein>
    <submittedName>
        <fullName evidence="2">Phosphatase PAP2 family protein</fullName>
    </submittedName>
</protein>
<comment type="caution">
    <text evidence="2">The sequence shown here is derived from an EMBL/GenBank/DDBJ whole genome shotgun (WGS) entry which is preliminary data.</text>
</comment>
<feature type="transmembrane region" description="Helical" evidence="1">
    <location>
        <begin position="21"/>
        <end position="47"/>
    </location>
</feature>
<keyword evidence="1" id="KW-1133">Transmembrane helix</keyword>
<dbReference type="Proteomes" id="UP000479132">
    <property type="component" value="Unassembled WGS sequence"/>
</dbReference>
<name>A0A6M1SYG4_9BACT</name>
<accession>A0A6M1SYG4</accession>
<evidence type="ECO:0000256" key="1">
    <source>
        <dbReference type="SAM" id="Phobius"/>
    </source>
</evidence>
<gene>
    <name evidence="2" type="ORF">G3569_08560</name>
</gene>
<feature type="transmembrane region" description="Helical" evidence="1">
    <location>
        <begin position="119"/>
        <end position="137"/>
    </location>
</feature>
<dbReference type="RefSeq" id="WP_165268093.1">
    <property type="nucleotide sequence ID" value="NZ_JAALLS010000009.1"/>
</dbReference>
<keyword evidence="1" id="KW-0472">Membrane</keyword>
<proteinExistence type="predicted"/>
<evidence type="ECO:0000313" key="2">
    <source>
        <dbReference type="EMBL" id="NGP88406.1"/>
    </source>
</evidence>
<keyword evidence="1" id="KW-0812">Transmembrane</keyword>
<dbReference type="AlphaFoldDB" id="A0A6M1SYG4"/>
<organism evidence="2 3">
    <name type="scientific">Fodinibius halophilus</name>
    <dbReference type="NCBI Taxonomy" id="1736908"/>
    <lineage>
        <taxon>Bacteria</taxon>
        <taxon>Pseudomonadati</taxon>
        <taxon>Balneolota</taxon>
        <taxon>Balneolia</taxon>
        <taxon>Balneolales</taxon>
        <taxon>Balneolaceae</taxon>
        <taxon>Fodinibius</taxon>
    </lineage>
</organism>
<feature type="transmembrane region" description="Helical" evidence="1">
    <location>
        <begin position="202"/>
        <end position="223"/>
    </location>
</feature>
<feature type="transmembrane region" description="Helical" evidence="1">
    <location>
        <begin position="144"/>
        <end position="162"/>
    </location>
</feature>
<sequence>MDRISVKHNKFSIRQRFRNTGTAGLISDLLNPLFLPPVVIALLAILVELPLRSIAWITAAALIFYTIIPLSASLYLLKTKQISSIDLPERKSRNQLFLLSLGCSLFAFTIYTVANTHIIIPIIALIFLINAGIGYGINFWWKISMHSASGSSAGAIFLFFSQQEVLPASFATTILPLLILLLLLPLIIWARYRLKIHTWTELLAGAAAGFLLTIIELTMLTVIW</sequence>
<evidence type="ECO:0000313" key="3">
    <source>
        <dbReference type="Proteomes" id="UP000479132"/>
    </source>
</evidence>
<feature type="transmembrane region" description="Helical" evidence="1">
    <location>
        <begin position="53"/>
        <end position="76"/>
    </location>
</feature>